<dbReference type="EMBL" id="CABEEZ010000118">
    <property type="protein sequence ID" value="VTR49121.1"/>
    <property type="molecule type" value="Genomic_DNA"/>
</dbReference>
<sequence>MPAKGQATFFLFHRDRQWNEKQQSWMGLERKRGKLNALNDWLRNRGNAFTTQVGQGLEVLKNVKYVITLDSDTVLPRETAHRLIAAMAHP</sequence>
<gene>
    <name evidence="1" type="ORF">NCTC12965_05792</name>
</gene>
<name>A0A4U9VYY3_SERFO</name>
<organism evidence="1">
    <name type="scientific">Serratia fonticola</name>
    <dbReference type="NCBI Taxonomy" id="47917"/>
    <lineage>
        <taxon>Bacteria</taxon>
        <taxon>Pseudomonadati</taxon>
        <taxon>Pseudomonadota</taxon>
        <taxon>Gammaproteobacteria</taxon>
        <taxon>Enterobacterales</taxon>
        <taxon>Yersiniaceae</taxon>
        <taxon>Serratia</taxon>
    </lineage>
</organism>
<accession>A0A4U9VYY3</accession>
<dbReference type="AlphaFoldDB" id="A0A4U9VYY3"/>
<protein>
    <submittedName>
        <fullName evidence="1">Uncharacterized protein</fullName>
    </submittedName>
</protein>
<evidence type="ECO:0000313" key="1">
    <source>
        <dbReference type="EMBL" id="VTR49121.1"/>
    </source>
</evidence>
<proteinExistence type="predicted"/>
<reference evidence="1" key="1">
    <citation type="submission" date="2019-05" db="EMBL/GenBank/DDBJ databases">
        <authorList>
            <consortium name="Pathogen Informatics"/>
        </authorList>
    </citation>
    <scope>NUCLEOTIDE SEQUENCE [LARGE SCALE GENOMIC DNA]</scope>
    <source>
        <strain evidence="1">NCTC12965</strain>
    </source>
</reference>